<protein>
    <submittedName>
        <fullName evidence="1">Uncharacterized protein</fullName>
    </submittedName>
</protein>
<gene>
    <name evidence="1" type="ORF">LCGC14_2582650</name>
</gene>
<organism evidence="1">
    <name type="scientific">marine sediment metagenome</name>
    <dbReference type="NCBI Taxonomy" id="412755"/>
    <lineage>
        <taxon>unclassified sequences</taxon>
        <taxon>metagenomes</taxon>
        <taxon>ecological metagenomes</taxon>
    </lineage>
</organism>
<reference evidence="1" key="1">
    <citation type="journal article" date="2015" name="Nature">
        <title>Complex archaea that bridge the gap between prokaryotes and eukaryotes.</title>
        <authorList>
            <person name="Spang A."/>
            <person name="Saw J.H."/>
            <person name="Jorgensen S.L."/>
            <person name="Zaremba-Niedzwiedzka K."/>
            <person name="Martijn J."/>
            <person name="Lind A.E."/>
            <person name="van Eijk R."/>
            <person name="Schleper C."/>
            <person name="Guy L."/>
            <person name="Ettema T.J."/>
        </authorList>
    </citation>
    <scope>NUCLEOTIDE SEQUENCE</scope>
</reference>
<sequence>IKGIGAIGPQTEAQDISRRTLATGRKVGKTLARSVFPIAGATAGAVVGGPLGAIGGAAGGDVLRQLFALDPVAQAMFGPILGDAPESAVESLTSTAEEAATMALAETGIGAARLAGRSIIAPVTKRIGEQFTVGGGRIAKELKRMGIDPTSRAGVEAARKLGVELDIAQETQNPFLGSFISILKRAIGTQGITRGKQLVQVGQLKKATDVLLNTIEKEVPRRQAGLVLRQGMRALNKKVSRDFGIVEDALPKKVVLDFSPEQTSRLLDLAGRVRDIGNVTDAATIERLIKEGTSGELITFVKELGRFAFSGQATSEKAILKQANFTLREGLADSLGAFAKRTPEFGPAVNAYRAQVKSFSKFKDEFDQTAIQSMVKTETPEGLVSIFLAPKTGISASRSFKELLKLHPRGAQLEKRAQRAVLEEVFVKASAEKGVLLGNALETVIDRTVRQDTLKAILTPKQFEGLQLIR</sequence>
<accession>A0A0F9ADY2</accession>
<proteinExistence type="predicted"/>
<name>A0A0F9ADY2_9ZZZZ</name>
<feature type="non-terminal residue" evidence="1">
    <location>
        <position position="470"/>
    </location>
</feature>
<dbReference type="AlphaFoldDB" id="A0A0F9ADY2"/>
<evidence type="ECO:0000313" key="1">
    <source>
        <dbReference type="EMBL" id="KKL07774.1"/>
    </source>
</evidence>
<comment type="caution">
    <text evidence="1">The sequence shown here is derived from an EMBL/GenBank/DDBJ whole genome shotgun (WGS) entry which is preliminary data.</text>
</comment>
<dbReference type="EMBL" id="LAZR01043151">
    <property type="protein sequence ID" value="KKL07774.1"/>
    <property type="molecule type" value="Genomic_DNA"/>
</dbReference>
<feature type="non-terminal residue" evidence="1">
    <location>
        <position position="1"/>
    </location>
</feature>